<proteinExistence type="predicted"/>
<accession>A0AAW1AIF6</accession>
<sequence length="134" mass="14518">MSVTIKCERPFGKNCLKDIIESCGCCPPMDPQCPPCSTSCSPQPIWCYTCPMPPCKLEPKPNCCPPVTCMPCSPPSVPCPYICPPCTSRVTYIPMPKPVPAPYEVGSVFRVPVTTGGLFYIGTVKCYPCLPFAC</sequence>
<evidence type="ECO:0000313" key="2">
    <source>
        <dbReference type="Proteomes" id="UP001432146"/>
    </source>
</evidence>
<comment type="caution">
    <text evidence="1">The sequence shown here is derived from an EMBL/GenBank/DDBJ whole genome shotgun (WGS) entry which is preliminary data.</text>
</comment>
<reference evidence="1 2" key="1">
    <citation type="submission" date="2024-05" db="EMBL/GenBank/DDBJ databases">
        <title>The nuclear and mitochondrial genome assemblies of Tetragonisca angustula (Apidae: Meliponini), a tiny yet remarkable pollinator in the Neotropics.</title>
        <authorList>
            <person name="Ferrari R."/>
            <person name="Ricardo P.C."/>
            <person name="Dias F.C."/>
            <person name="Araujo N.S."/>
            <person name="Soares D.O."/>
            <person name="Zhou Q.-S."/>
            <person name="Zhu C.-D."/>
            <person name="Coutinho L."/>
            <person name="Airas M.C."/>
            <person name="Batista T.M."/>
        </authorList>
    </citation>
    <scope>NUCLEOTIDE SEQUENCE [LARGE SCALE GENOMIC DNA]</scope>
    <source>
        <strain evidence="1">ASF017062</strain>
        <tissue evidence="1">Abdomen</tissue>
    </source>
</reference>
<keyword evidence="2" id="KW-1185">Reference proteome</keyword>
<gene>
    <name evidence="1" type="ORF">QLX08_000787</name>
</gene>
<evidence type="ECO:0000313" key="1">
    <source>
        <dbReference type="EMBL" id="KAK9309535.1"/>
    </source>
</evidence>
<dbReference type="Proteomes" id="UP001432146">
    <property type="component" value="Unassembled WGS sequence"/>
</dbReference>
<dbReference type="EMBL" id="JAWNGG020000010">
    <property type="protein sequence ID" value="KAK9309535.1"/>
    <property type="molecule type" value="Genomic_DNA"/>
</dbReference>
<evidence type="ECO:0008006" key="3">
    <source>
        <dbReference type="Google" id="ProtNLM"/>
    </source>
</evidence>
<name>A0AAW1AIF6_9HYME</name>
<dbReference type="AlphaFoldDB" id="A0AAW1AIF6"/>
<organism evidence="1 2">
    <name type="scientific">Tetragonisca angustula</name>
    <dbReference type="NCBI Taxonomy" id="166442"/>
    <lineage>
        <taxon>Eukaryota</taxon>
        <taxon>Metazoa</taxon>
        <taxon>Ecdysozoa</taxon>
        <taxon>Arthropoda</taxon>
        <taxon>Hexapoda</taxon>
        <taxon>Insecta</taxon>
        <taxon>Pterygota</taxon>
        <taxon>Neoptera</taxon>
        <taxon>Endopterygota</taxon>
        <taxon>Hymenoptera</taxon>
        <taxon>Apocrita</taxon>
        <taxon>Aculeata</taxon>
        <taxon>Apoidea</taxon>
        <taxon>Anthophila</taxon>
        <taxon>Apidae</taxon>
        <taxon>Tetragonisca</taxon>
    </lineage>
</organism>
<protein>
    <recommendedName>
        <fullName evidence="3">Sperm mitochondrial-associated cysteine-rich protein-like</fullName>
    </recommendedName>
</protein>